<dbReference type="InterPro" id="IPR025662">
    <property type="entry name" value="Sigma_54_int_dom_ATP-bd_1"/>
</dbReference>
<evidence type="ECO:0000259" key="7">
    <source>
        <dbReference type="PROSITE" id="PS50045"/>
    </source>
</evidence>
<evidence type="ECO:0000256" key="5">
    <source>
        <dbReference type="ARBA" id="ARBA00023163"/>
    </source>
</evidence>
<evidence type="ECO:0000313" key="10">
    <source>
        <dbReference type="Proteomes" id="UP000652074"/>
    </source>
</evidence>
<feature type="domain" description="Sigma-54 factor interaction" evidence="7">
    <location>
        <begin position="143"/>
        <end position="380"/>
    </location>
</feature>
<dbReference type="SUPFAM" id="SSF46689">
    <property type="entry name" value="Homeodomain-like"/>
    <property type="match status" value="1"/>
</dbReference>
<dbReference type="Gene3D" id="3.40.50.2300">
    <property type="match status" value="1"/>
</dbReference>
<accession>A0ABX1MW26</accession>
<dbReference type="InterPro" id="IPR001789">
    <property type="entry name" value="Sig_transdc_resp-reg_receiver"/>
</dbReference>
<evidence type="ECO:0000256" key="2">
    <source>
        <dbReference type="ARBA" id="ARBA00022840"/>
    </source>
</evidence>
<dbReference type="SMART" id="SM00382">
    <property type="entry name" value="AAA"/>
    <property type="match status" value="1"/>
</dbReference>
<gene>
    <name evidence="9" type="ORF">GPA26_12425</name>
</gene>
<evidence type="ECO:0000259" key="8">
    <source>
        <dbReference type="PROSITE" id="PS50110"/>
    </source>
</evidence>
<dbReference type="InterPro" id="IPR025943">
    <property type="entry name" value="Sigma_54_int_dom_ATP-bd_2"/>
</dbReference>
<dbReference type="Pfam" id="PF25601">
    <property type="entry name" value="AAA_lid_14"/>
    <property type="match status" value="1"/>
</dbReference>
<dbReference type="RefSeq" id="WP_169206652.1">
    <property type="nucleotide sequence ID" value="NZ_CP059560.1"/>
</dbReference>
<dbReference type="Gene3D" id="1.10.8.60">
    <property type="match status" value="1"/>
</dbReference>
<dbReference type="Gene3D" id="1.10.10.60">
    <property type="entry name" value="Homeodomain-like"/>
    <property type="match status" value="1"/>
</dbReference>
<keyword evidence="2" id="KW-0067">ATP-binding</keyword>
<dbReference type="SMART" id="SM00448">
    <property type="entry name" value="REC"/>
    <property type="match status" value="1"/>
</dbReference>
<sequence length="471" mass="51662">MGRAILVIEDEAVLGKNIRIYLERSGYDVRVAGSAEDGLALLDVFKPDAVILDFNLPGLNGLEALTRVRAFDSGIPVIMITGHGTVELAVEAMKAGARDFLTKPVALGKLKLLVDKAFDEKQRDSALDYYQRREADATDLASLFGDSPPMRALKNTLRQLLDAESQLQDSDAPAVLVLGETGTGKELVARALHLNGPRRDKPFVELNCASIPVQLLESELFGYERGAFTDARERKLGLVETAEGGTLFLDEIGDMDLSLQAKLLKLLEEKTLRRIGSLRDQRVNVRIVAATHRPMETLVREGRFRADLYFRLCVFQMTLPPLRERGADILSLARHFIALHAARYGKHPPALTRDAETLMLTHRWPGNVRELRNVLEQAVLLATGPTIDISQLSLSTGVSVPSLAHGVLESAPAASAAPAAPQTLEDLERRALLDALRGTGWNVSRAARVLGISRDTLRYRIDKFGLSVTSV</sequence>
<dbReference type="PROSITE" id="PS00688">
    <property type="entry name" value="SIGMA54_INTERACT_3"/>
    <property type="match status" value="1"/>
</dbReference>
<dbReference type="Proteomes" id="UP000652074">
    <property type="component" value="Unassembled WGS sequence"/>
</dbReference>
<reference evidence="9 10" key="1">
    <citation type="submission" date="2019-12" db="EMBL/GenBank/DDBJ databases">
        <title>Comparative genomics gives insights into the taxonomy of the Azoarcus-Aromatoleum group and reveals separate origins of nif in the plant-associated Azoarcus and non-plant-associated Aromatoleum sub-groups.</title>
        <authorList>
            <person name="Lafos M."/>
            <person name="Maluk M."/>
            <person name="Batista M."/>
            <person name="Junghare M."/>
            <person name="Carmona M."/>
            <person name="Faoro H."/>
            <person name="Cruz L.M."/>
            <person name="Battistoni F."/>
            <person name="De Souza E."/>
            <person name="Pedrosa F."/>
            <person name="Chen W.-M."/>
            <person name="Poole P.S."/>
            <person name="Dixon R.A."/>
            <person name="James E.K."/>
        </authorList>
    </citation>
    <scope>NUCLEOTIDE SEQUENCE [LARGE SCALE GENOMIC DNA]</scope>
    <source>
        <strain evidence="9 10">ToN1</strain>
    </source>
</reference>
<keyword evidence="10" id="KW-1185">Reference proteome</keyword>
<feature type="domain" description="Response regulatory" evidence="8">
    <location>
        <begin position="4"/>
        <end position="118"/>
    </location>
</feature>
<name>A0ABX1MW26_9RHOO</name>
<dbReference type="SUPFAM" id="SSF52172">
    <property type="entry name" value="CheY-like"/>
    <property type="match status" value="1"/>
</dbReference>
<comment type="caution">
    <text evidence="9">The sequence shown here is derived from an EMBL/GenBank/DDBJ whole genome shotgun (WGS) entry which is preliminary data.</text>
</comment>
<dbReference type="InterPro" id="IPR002197">
    <property type="entry name" value="HTH_Fis"/>
</dbReference>
<protein>
    <submittedName>
        <fullName evidence="9">Response regulator</fullName>
    </submittedName>
</protein>
<evidence type="ECO:0000256" key="1">
    <source>
        <dbReference type="ARBA" id="ARBA00022741"/>
    </source>
</evidence>
<keyword evidence="5" id="KW-0804">Transcription</keyword>
<dbReference type="PANTHER" id="PTHR32071">
    <property type="entry name" value="TRANSCRIPTIONAL REGULATORY PROTEIN"/>
    <property type="match status" value="1"/>
</dbReference>
<dbReference type="Pfam" id="PF00072">
    <property type="entry name" value="Response_reg"/>
    <property type="match status" value="1"/>
</dbReference>
<dbReference type="EMBL" id="WTVR01000021">
    <property type="protein sequence ID" value="NMF89277.1"/>
    <property type="molecule type" value="Genomic_DNA"/>
</dbReference>
<dbReference type="InterPro" id="IPR025944">
    <property type="entry name" value="Sigma_54_int_dom_CS"/>
</dbReference>
<keyword evidence="4" id="KW-0238">DNA-binding</keyword>
<feature type="modified residue" description="4-aspartylphosphate" evidence="6">
    <location>
        <position position="53"/>
    </location>
</feature>
<dbReference type="CDD" id="cd00009">
    <property type="entry name" value="AAA"/>
    <property type="match status" value="1"/>
</dbReference>
<keyword evidence="3" id="KW-0805">Transcription regulation</keyword>
<proteinExistence type="predicted"/>
<evidence type="ECO:0000256" key="3">
    <source>
        <dbReference type="ARBA" id="ARBA00023015"/>
    </source>
</evidence>
<dbReference type="InterPro" id="IPR027417">
    <property type="entry name" value="P-loop_NTPase"/>
</dbReference>
<dbReference type="PROSITE" id="PS00676">
    <property type="entry name" value="SIGMA54_INTERACT_2"/>
    <property type="match status" value="1"/>
</dbReference>
<dbReference type="Pfam" id="PF00158">
    <property type="entry name" value="Sigma54_activat"/>
    <property type="match status" value="1"/>
</dbReference>
<keyword evidence="6" id="KW-0597">Phosphoprotein</keyword>
<dbReference type="InterPro" id="IPR009057">
    <property type="entry name" value="Homeodomain-like_sf"/>
</dbReference>
<evidence type="ECO:0000256" key="6">
    <source>
        <dbReference type="PROSITE-ProRule" id="PRU00169"/>
    </source>
</evidence>
<dbReference type="PRINTS" id="PR01590">
    <property type="entry name" value="HTHFIS"/>
</dbReference>
<organism evidence="9 10">
    <name type="scientific">Aromatoleum petrolei</name>
    <dbReference type="NCBI Taxonomy" id="76116"/>
    <lineage>
        <taxon>Bacteria</taxon>
        <taxon>Pseudomonadati</taxon>
        <taxon>Pseudomonadota</taxon>
        <taxon>Betaproteobacteria</taxon>
        <taxon>Rhodocyclales</taxon>
        <taxon>Rhodocyclaceae</taxon>
        <taxon>Aromatoleum</taxon>
    </lineage>
</organism>
<dbReference type="PROSITE" id="PS50110">
    <property type="entry name" value="RESPONSE_REGULATORY"/>
    <property type="match status" value="1"/>
</dbReference>
<dbReference type="Gene3D" id="3.40.50.300">
    <property type="entry name" value="P-loop containing nucleotide triphosphate hydrolases"/>
    <property type="match status" value="1"/>
</dbReference>
<keyword evidence="1" id="KW-0547">Nucleotide-binding</keyword>
<dbReference type="PROSITE" id="PS50045">
    <property type="entry name" value="SIGMA54_INTERACT_4"/>
    <property type="match status" value="1"/>
</dbReference>
<dbReference type="PANTHER" id="PTHR32071:SF57">
    <property type="entry name" value="C4-DICARBOXYLATE TRANSPORT TRANSCRIPTIONAL REGULATORY PROTEIN DCTD"/>
    <property type="match status" value="1"/>
</dbReference>
<dbReference type="InterPro" id="IPR058031">
    <property type="entry name" value="AAA_lid_NorR"/>
</dbReference>
<dbReference type="InterPro" id="IPR002078">
    <property type="entry name" value="Sigma_54_int"/>
</dbReference>
<evidence type="ECO:0000313" key="9">
    <source>
        <dbReference type="EMBL" id="NMF89277.1"/>
    </source>
</evidence>
<dbReference type="InterPro" id="IPR011006">
    <property type="entry name" value="CheY-like_superfamily"/>
</dbReference>
<dbReference type="PROSITE" id="PS00675">
    <property type="entry name" value="SIGMA54_INTERACT_1"/>
    <property type="match status" value="1"/>
</dbReference>
<dbReference type="Pfam" id="PF02954">
    <property type="entry name" value="HTH_8"/>
    <property type="match status" value="1"/>
</dbReference>
<dbReference type="InterPro" id="IPR003593">
    <property type="entry name" value="AAA+_ATPase"/>
</dbReference>
<evidence type="ECO:0000256" key="4">
    <source>
        <dbReference type="ARBA" id="ARBA00023125"/>
    </source>
</evidence>
<dbReference type="SUPFAM" id="SSF52540">
    <property type="entry name" value="P-loop containing nucleoside triphosphate hydrolases"/>
    <property type="match status" value="1"/>
</dbReference>